<keyword evidence="7 10" id="KW-0653">Protein transport</keyword>
<name>A0A378IFK7_9GAMM</name>
<keyword evidence="8" id="KW-1133">Transmembrane helix</keyword>
<dbReference type="NCBIfam" id="TIGR01709">
    <property type="entry name" value="typeII_sec_gspL"/>
    <property type="match status" value="1"/>
</dbReference>
<evidence type="ECO:0000313" key="16">
    <source>
        <dbReference type="Proteomes" id="UP000255066"/>
    </source>
</evidence>
<comment type="similarity">
    <text evidence="2 10">Belongs to the GSP L family.</text>
</comment>
<dbReference type="Pfam" id="PF05134">
    <property type="entry name" value="T2SSL"/>
    <property type="match status" value="1"/>
</dbReference>
<evidence type="ECO:0000256" key="3">
    <source>
        <dbReference type="ARBA" id="ARBA00022448"/>
    </source>
</evidence>
<dbReference type="GO" id="GO:0015627">
    <property type="term" value="C:type II protein secretion system complex"/>
    <property type="evidence" value="ECO:0007669"/>
    <property type="project" value="InterPro"/>
</dbReference>
<dbReference type="InterPro" id="IPR043129">
    <property type="entry name" value="ATPase_NBD"/>
</dbReference>
<dbReference type="RefSeq" id="WP_058524857.1">
    <property type="nucleotide sequence ID" value="NZ_CAAAHV010000021.1"/>
</dbReference>
<dbReference type="OrthoDB" id="7011844at2"/>
<dbReference type="Pfam" id="PF12693">
    <property type="entry name" value="GspL_C"/>
    <property type="match status" value="1"/>
</dbReference>
<keyword evidence="15" id="KW-1185">Reference proteome</keyword>
<dbReference type="InterPro" id="IPR025691">
    <property type="entry name" value="GspL_pp_dom"/>
</dbReference>
<dbReference type="EMBL" id="UGNW01000001">
    <property type="protein sequence ID" value="STX31004.1"/>
    <property type="molecule type" value="Genomic_DNA"/>
</dbReference>
<dbReference type="Gene3D" id="3.30.420.380">
    <property type="match status" value="1"/>
</dbReference>
<evidence type="ECO:0000256" key="2">
    <source>
        <dbReference type="ARBA" id="ARBA00005318"/>
    </source>
</evidence>
<proteinExistence type="inferred from homology"/>
<evidence type="ECO:0000256" key="1">
    <source>
        <dbReference type="ARBA" id="ARBA00004377"/>
    </source>
</evidence>
<reference evidence="13 15" key="1">
    <citation type="submission" date="2015-11" db="EMBL/GenBank/DDBJ databases">
        <title>Genomic analysis of 38 Legionella species identifies large and diverse effector repertoires.</title>
        <authorList>
            <person name="Burstein D."/>
            <person name="Amaro F."/>
            <person name="Zusman T."/>
            <person name="Lifshitz Z."/>
            <person name="Cohen O."/>
            <person name="Gilbert J.A."/>
            <person name="Pupko T."/>
            <person name="Shuman H.A."/>
            <person name="Segal G."/>
        </authorList>
    </citation>
    <scope>NUCLEOTIDE SEQUENCE [LARGE SCALE GENOMIC DNA]</scope>
    <source>
        <strain evidence="13 15">CDC#1407-AL-14</strain>
    </source>
</reference>
<dbReference type="Proteomes" id="UP000255066">
    <property type="component" value="Unassembled WGS sequence"/>
</dbReference>
<dbReference type="STRING" id="28083.Lbir_2885"/>
<evidence type="ECO:0000256" key="7">
    <source>
        <dbReference type="ARBA" id="ARBA00022927"/>
    </source>
</evidence>
<dbReference type="EMBL" id="LNXT01000048">
    <property type="protein sequence ID" value="KTC68283.1"/>
    <property type="molecule type" value="Genomic_DNA"/>
</dbReference>
<comment type="subcellular location">
    <subcellularLocation>
        <location evidence="1">Cell inner membrane</location>
        <topology evidence="1">Single-pass membrane protein</topology>
    </subcellularLocation>
</comment>
<evidence type="ECO:0000313" key="14">
    <source>
        <dbReference type="EMBL" id="STX31004.1"/>
    </source>
</evidence>
<comment type="function">
    <text evidence="10">Inner membrane component of the type II secretion system required for the energy-dependent secretion of extracellular factors such as proteases and toxins from the periplasm.</text>
</comment>
<dbReference type="InterPro" id="IPR024230">
    <property type="entry name" value="GspL_cyto_dom"/>
</dbReference>
<evidence type="ECO:0000256" key="9">
    <source>
        <dbReference type="ARBA" id="ARBA00023136"/>
    </source>
</evidence>
<gene>
    <name evidence="14" type="primary">epsL</name>
    <name evidence="13" type="ORF">Lbir_2885</name>
    <name evidence="14" type="ORF">NCTC12437_00774</name>
</gene>
<dbReference type="GO" id="GO:0015628">
    <property type="term" value="P:protein secretion by the type II secretion system"/>
    <property type="evidence" value="ECO:0007669"/>
    <property type="project" value="InterPro"/>
</dbReference>
<evidence type="ECO:0000256" key="5">
    <source>
        <dbReference type="ARBA" id="ARBA00022519"/>
    </source>
</evidence>
<evidence type="ECO:0000259" key="11">
    <source>
        <dbReference type="Pfam" id="PF05134"/>
    </source>
</evidence>
<organism evidence="14 16">
    <name type="scientific">Legionella birminghamensis</name>
    <dbReference type="NCBI Taxonomy" id="28083"/>
    <lineage>
        <taxon>Bacteria</taxon>
        <taxon>Pseudomonadati</taxon>
        <taxon>Pseudomonadota</taxon>
        <taxon>Gammaproteobacteria</taxon>
        <taxon>Legionellales</taxon>
        <taxon>Legionellaceae</taxon>
        <taxon>Legionella</taxon>
    </lineage>
</organism>
<keyword evidence="3 10" id="KW-0813">Transport</keyword>
<sequence length="383" mass="44517">MATCFVFVKSLTEDSFLSVSLDQNQQVVQPLVRRKAEDIIQFQANQRTYIIASGDNFAFHRLELPWLGEKKARTAIPYALEDKFAENVDELHFAFDRQHYQQGYYLIAACKKAYLQQLVQLVHDNGIHVDFLTIDWFALENKEICVAEDRLLIRDETFCGVLNSPLAELFLKKTTPEHRLYVFKESMPLPSPLMAQIIQEDNLYIWIAKRLLTHHPMNLAQGEFLADDQTRGKKRWIAAAAAMASLWLFTNLSLKIWDNFHLNQQIEEADKQIAVIYRQFFPQAQKVISPRFRIEQFLKTKGNDTDNPFWVLLNQLSRTIENSDISIEQIRYQSRILQVTIISKDFASVEAFENQLQKLNIKVKQTQASTRDKQVASTLELSL</sequence>
<protein>
    <recommendedName>
        <fullName evidence="10">Type II secretion system protein L</fullName>
        <shortName evidence="10">T2SS protein L</shortName>
    </recommendedName>
</protein>
<keyword evidence="5" id="KW-0997">Cell inner membrane</keyword>
<dbReference type="PIRSF" id="PIRSF015761">
    <property type="entry name" value="Protein_L"/>
    <property type="match status" value="1"/>
</dbReference>
<dbReference type="CDD" id="cd24017">
    <property type="entry name" value="ASKHA_T2SSL_N"/>
    <property type="match status" value="1"/>
</dbReference>
<dbReference type="GO" id="GO:0009276">
    <property type="term" value="C:Gram-negative-bacterium-type cell wall"/>
    <property type="evidence" value="ECO:0007669"/>
    <property type="project" value="InterPro"/>
</dbReference>
<feature type="domain" description="GspL cytoplasmic actin-ATPase-like" evidence="11">
    <location>
        <begin position="19"/>
        <end position="224"/>
    </location>
</feature>
<dbReference type="GO" id="GO:0005886">
    <property type="term" value="C:plasma membrane"/>
    <property type="evidence" value="ECO:0007669"/>
    <property type="project" value="UniProtKB-SubCell"/>
</dbReference>
<feature type="domain" description="GspL periplasmic" evidence="12">
    <location>
        <begin position="235"/>
        <end position="380"/>
    </location>
</feature>
<evidence type="ECO:0000256" key="6">
    <source>
        <dbReference type="ARBA" id="ARBA00022692"/>
    </source>
</evidence>
<keyword evidence="9" id="KW-0472">Membrane</keyword>
<dbReference type="Proteomes" id="UP000054735">
    <property type="component" value="Unassembled WGS sequence"/>
</dbReference>
<accession>A0A378IFK7</accession>
<evidence type="ECO:0000313" key="15">
    <source>
        <dbReference type="Proteomes" id="UP000054735"/>
    </source>
</evidence>
<dbReference type="InterPro" id="IPR007812">
    <property type="entry name" value="T2SS_protein-GspL"/>
</dbReference>
<reference evidence="14 16" key="2">
    <citation type="submission" date="2018-06" db="EMBL/GenBank/DDBJ databases">
        <authorList>
            <consortium name="Pathogen Informatics"/>
            <person name="Doyle S."/>
        </authorList>
    </citation>
    <scope>NUCLEOTIDE SEQUENCE [LARGE SCALE GENOMIC DNA]</scope>
    <source>
        <strain evidence="14 16">NCTC12437</strain>
    </source>
</reference>
<evidence type="ECO:0000259" key="12">
    <source>
        <dbReference type="Pfam" id="PF12693"/>
    </source>
</evidence>
<keyword evidence="4" id="KW-1003">Cell membrane</keyword>
<evidence type="ECO:0000256" key="4">
    <source>
        <dbReference type="ARBA" id="ARBA00022475"/>
    </source>
</evidence>
<dbReference type="SUPFAM" id="SSF53067">
    <property type="entry name" value="Actin-like ATPase domain"/>
    <property type="match status" value="1"/>
</dbReference>
<dbReference type="Gene3D" id="3.30.1360.100">
    <property type="entry name" value="General secretion pathway protein M, EpsM"/>
    <property type="match status" value="1"/>
</dbReference>
<evidence type="ECO:0000313" key="13">
    <source>
        <dbReference type="EMBL" id="KTC68283.1"/>
    </source>
</evidence>
<evidence type="ECO:0000256" key="8">
    <source>
        <dbReference type="ARBA" id="ARBA00022989"/>
    </source>
</evidence>
<keyword evidence="6" id="KW-0812">Transmembrane</keyword>
<dbReference type="AlphaFoldDB" id="A0A378IFK7"/>
<evidence type="ECO:0000256" key="10">
    <source>
        <dbReference type="PIRNR" id="PIRNR015761"/>
    </source>
</evidence>